<feature type="domain" description="Pilus assembly protein E-set like" evidence="3">
    <location>
        <begin position="280"/>
        <end position="340"/>
    </location>
</feature>
<feature type="signal peptide" evidence="2">
    <location>
        <begin position="1"/>
        <end position="23"/>
    </location>
</feature>
<accession>A0ABS6DGP3</accession>
<evidence type="ECO:0000256" key="1">
    <source>
        <dbReference type="SAM" id="MobiDB-lite"/>
    </source>
</evidence>
<keyword evidence="2" id="KW-0732">Signal</keyword>
<dbReference type="InterPro" id="IPR035224">
    <property type="entry name" value="Usher_TcfC"/>
</dbReference>
<sequence length="901" mass="99559">MNMRSLPVFFLIFAYSASCSLHASVRIPQGFEELARGQTVLTDVYLYGQSLGVFQTHVDLESVQFLQPDAVVSAINKIYPDNPDLNAMLHNELKKPFNRNSKLSCSSSGGTPGCDFLKTDTADIIYDENNARTILFISNHYLPEKKQKNIYYVSSLESRNAFIHQQNINFVTDRHYQSASVQGNGSLGITENGYLNVDWNWQGQRAGKESTHDTSINNAYFRQDFLKQFYVQAGVMDSRDVFSNSGGNINLSQLPLGKMRGIRAGSTLAWVNMDNVSGGTPVNIFLSREARIDAYRDRQLLASFYLKPGPQELDTRSFPMGSYTLTLRVYEDNQLVRTETVPYTGLGGFSSSTPQWFVQAGSPDTDDTPENDSDKQVIQAGLKLPMNSNTALTAGTALFNSASYWEGAIDWSHGFDSGWLDGLLTSRASYLHGSEGSRGNIQQLNYNDGFSLSFYRSAMSAAQCNAQGLHRYSFNGCYKSTNVMLSVPLEKWYGTLGYSLNSNQGRYVYRRDLVDYDPHNPAGIPWEKVYQTHSRSRTWQAGVTRTFNISDINLTSSLNAFIRNESAFNAPDKGIFITLSFSGSRNDVGGKRRSFSGGASWQASKQGNTQLGYNAAYSQYSDESGENETGISLNGVNTDTVTSSVYGRMGGQYGTGSMTLSDAWDRTTSGHILNSSGNYSSSLILDRKGFVVGRWSGGAPSSAITVDVEQDSEPEKSRVNVSVDNSGRSDVQSNSRALFTVPGYRESTIDVTESQASSAGISSEISKGTGARKVFMTPGKTFNREVKVDARYTWLGRLMDNDRRPLEGAIPLNVMSWTPLGKGNFTLETANNIKTLYVMKDNAYWQCRMNVSVVRDVIRYVGTTSCQRTELANLPAAEQKQAELMTAGMTQQSKSTAMNKE</sequence>
<evidence type="ECO:0000313" key="5">
    <source>
        <dbReference type="EMBL" id="MBU4682372.1"/>
    </source>
</evidence>
<protein>
    <submittedName>
        <fullName evidence="5">TcfC E-set like domain-containing protein</fullName>
    </submittedName>
</protein>
<dbReference type="Pfam" id="PF17271">
    <property type="entry name" value="Usher_TcfC"/>
    <property type="match status" value="1"/>
</dbReference>
<feature type="chain" id="PRO_5046425929" evidence="2">
    <location>
        <begin position="24"/>
        <end position="901"/>
    </location>
</feature>
<dbReference type="RefSeq" id="WP_216375603.1">
    <property type="nucleotide sequence ID" value="NZ_JAGRYT010000038.1"/>
</dbReference>
<proteinExistence type="predicted"/>
<reference evidence="6" key="2">
    <citation type="submission" date="2023-07" db="EMBL/GenBank/DDBJ databases">
        <title>Cedecea davisae an AmpC producer and its therapeutic implications.</title>
        <authorList>
            <person name="Notter J."/>
        </authorList>
    </citation>
    <scope>NUCLEOTIDE SEQUENCE [LARGE SCALE GENOMIC DNA]</scope>
    <source>
        <strain evidence="6">1</strain>
    </source>
</reference>
<keyword evidence="6" id="KW-1185">Reference proteome</keyword>
<reference evidence="5 6" key="1">
    <citation type="submission" date="2021-04" db="EMBL/GenBank/DDBJ databases">
        <authorList>
            <person name="Seiffert S.N."/>
        </authorList>
    </citation>
    <scope>NUCLEOTIDE SEQUENCE [LARGE SCALE GENOMIC DNA]</scope>
    <source>
        <strain evidence="5 6">1</strain>
    </source>
</reference>
<feature type="region of interest" description="Disordered" evidence="1">
    <location>
        <begin position="701"/>
        <end position="729"/>
    </location>
</feature>
<comment type="caution">
    <text evidence="5">The sequence shown here is derived from an EMBL/GenBank/DDBJ whole genome shotgun (WGS) entry which is preliminary data.</text>
</comment>
<evidence type="ECO:0000259" key="3">
    <source>
        <dbReference type="Pfam" id="PF16967"/>
    </source>
</evidence>
<feature type="compositionally biased region" description="Polar residues" evidence="1">
    <location>
        <begin position="719"/>
        <end position="729"/>
    </location>
</feature>
<evidence type="ECO:0000313" key="6">
    <source>
        <dbReference type="Proteomes" id="UP000686327"/>
    </source>
</evidence>
<gene>
    <name evidence="5" type="ORF">KC222_10130</name>
</gene>
<organism evidence="5 6">
    <name type="scientific">Cedecea davisae</name>
    <dbReference type="NCBI Taxonomy" id="158484"/>
    <lineage>
        <taxon>Bacteria</taxon>
        <taxon>Pseudomonadati</taxon>
        <taxon>Pseudomonadota</taxon>
        <taxon>Gammaproteobacteria</taxon>
        <taxon>Enterobacterales</taxon>
        <taxon>Enterobacteriaceae</taxon>
        <taxon>Cedecea</taxon>
    </lineage>
</organism>
<evidence type="ECO:0000259" key="4">
    <source>
        <dbReference type="Pfam" id="PF17271"/>
    </source>
</evidence>
<dbReference type="Pfam" id="PF16967">
    <property type="entry name" value="TcfC"/>
    <property type="match status" value="1"/>
</dbReference>
<feature type="domain" description="TcfC Usher-like barrel" evidence="4">
    <location>
        <begin position="355"/>
        <end position="770"/>
    </location>
</feature>
<dbReference type="InterPro" id="IPR032636">
    <property type="entry name" value="Pilus_assem_E-set-like_dom"/>
</dbReference>
<evidence type="ECO:0000256" key="2">
    <source>
        <dbReference type="SAM" id="SignalP"/>
    </source>
</evidence>
<name>A0ABS6DGP3_9ENTR</name>
<dbReference type="Proteomes" id="UP000686327">
    <property type="component" value="Unassembled WGS sequence"/>
</dbReference>
<dbReference type="EMBL" id="JAGRYU010000013">
    <property type="protein sequence ID" value="MBU4682372.1"/>
    <property type="molecule type" value="Genomic_DNA"/>
</dbReference>